<dbReference type="AlphaFoldDB" id="A0A9D4BA96"/>
<organism evidence="1 2">
    <name type="scientific">Mauremys mutica</name>
    <name type="common">yellowpond turtle</name>
    <dbReference type="NCBI Taxonomy" id="74926"/>
    <lineage>
        <taxon>Eukaryota</taxon>
        <taxon>Metazoa</taxon>
        <taxon>Chordata</taxon>
        <taxon>Craniata</taxon>
        <taxon>Vertebrata</taxon>
        <taxon>Euteleostomi</taxon>
        <taxon>Archelosauria</taxon>
        <taxon>Testudinata</taxon>
        <taxon>Testudines</taxon>
        <taxon>Cryptodira</taxon>
        <taxon>Durocryptodira</taxon>
        <taxon>Testudinoidea</taxon>
        <taxon>Geoemydidae</taxon>
        <taxon>Geoemydinae</taxon>
        <taxon>Mauremys</taxon>
    </lineage>
</organism>
<name>A0A9D4BA96_9SAUR</name>
<protein>
    <submittedName>
        <fullName evidence="1">Uncharacterized protein</fullName>
    </submittedName>
</protein>
<evidence type="ECO:0000313" key="1">
    <source>
        <dbReference type="EMBL" id="KAH1186958.1"/>
    </source>
</evidence>
<dbReference type="Proteomes" id="UP000827986">
    <property type="component" value="Unassembled WGS sequence"/>
</dbReference>
<comment type="caution">
    <text evidence="1">The sequence shown here is derived from an EMBL/GenBank/DDBJ whole genome shotgun (WGS) entry which is preliminary data.</text>
</comment>
<evidence type="ECO:0000313" key="2">
    <source>
        <dbReference type="Proteomes" id="UP000827986"/>
    </source>
</evidence>
<reference evidence="1" key="1">
    <citation type="submission" date="2021-09" db="EMBL/GenBank/DDBJ databases">
        <title>The genome of Mauremys mutica provides insights into the evolution of semi-aquatic lifestyle.</title>
        <authorList>
            <person name="Gong S."/>
            <person name="Gao Y."/>
        </authorList>
    </citation>
    <scope>NUCLEOTIDE SEQUENCE</scope>
    <source>
        <strain evidence="1">MM-2020</strain>
        <tissue evidence="1">Muscle</tissue>
    </source>
</reference>
<keyword evidence="2" id="KW-1185">Reference proteome</keyword>
<sequence length="121" mass="13499">MTKGWRKCKQFCSNKMFSIASLDLVGLERSIHDPWGLLRTFFQEFSLVTHFIRAGFHGPAQDSCLPVVKVEMTSSVPHTRHVVSSGRSTLPVREVQGVVQAGTVGFSRAKVRDTLQAVRRA</sequence>
<gene>
    <name evidence="1" type="ORF">KIL84_019707</name>
</gene>
<accession>A0A9D4BA96</accession>
<dbReference type="EMBL" id="JAHDVG010000463">
    <property type="protein sequence ID" value="KAH1186958.1"/>
    <property type="molecule type" value="Genomic_DNA"/>
</dbReference>
<proteinExistence type="predicted"/>